<protein>
    <submittedName>
        <fullName evidence="1">OLC1v1006719C1</fullName>
    </submittedName>
</protein>
<sequence length="174" mass="19073">MEISSDSRLWGEVVGDSWKLEEPGKPELVPMQLDDDSLAFSPRPAVSRRNDPRYEKGTTALGFIFQNQMVMLVLDHASVSSSIWCISRQPFGTQLAPACRFFLEAAKILDNFGSNCRRRDLTLYTVNGKGELLERPWIGTGSASGPVYGMSMVEATELAKSALCIAASHAPESS</sequence>
<dbReference type="AlphaFoldDB" id="A0AAV1DHP0"/>
<dbReference type="EMBL" id="OX459122">
    <property type="protein sequence ID" value="CAI9107381.1"/>
    <property type="molecule type" value="Genomic_DNA"/>
</dbReference>
<gene>
    <name evidence="1" type="ORF">OLC1_LOCUS15710</name>
</gene>
<evidence type="ECO:0000313" key="1">
    <source>
        <dbReference type="EMBL" id="CAI9107381.1"/>
    </source>
</evidence>
<accession>A0AAV1DHP0</accession>
<proteinExistence type="predicted"/>
<keyword evidence="2" id="KW-1185">Reference proteome</keyword>
<name>A0AAV1DHP0_OLDCO</name>
<evidence type="ECO:0000313" key="2">
    <source>
        <dbReference type="Proteomes" id="UP001161247"/>
    </source>
</evidence>
<dbReference type="Proteomes" id="UP001161247">
    <property type="component" value="Chromosome 5"/>
</dbReference>
<organism evidence="1 2">
    <name type="scientific">Oldenlandia corymbosa var. corymbosa</name>
    <dbReference type="NCBI Taxonomy" id="529605"/>
    <lineage>
        <taxon>Eukaryota</taxon>
        <taxon>Viridiplantae</taxon>
        <taxon>Streptophyta</taxon>
        <taxon>Embryophyta</taxon>
        <taxon>Tracheophyta</taxon>
        <taxon>Spermatophyta</taxon>
        <taxon>Magnoliopsida</taxon>
        <taxon>eudicotyledons</taxon>
        <taxon>Gunneridae</taxon>
        <taxon>Pentapetalae</taxon>
        <taxon>asterids</taxon>
        <taxon>lamiids</taxon>
        <taxon>Gentianales</taxon>
        <taxon>Rubiaceae</taxon>
        <taxon>Rubioideae</taxon>
        <taxon>Spermacoceae</taxon>
        <taxon>Hedyotis-Oldenlandia complex</taxon>
        <taxon>Oldenlandia</taxon>
    </lineage>
</organism>
<reference evidence="1" key="1">
    <citation type="submission" date="2023-03" db="EMBL/GenBank/DDBJ databases">
        <authorList>
            <person name="Julca I."/>
        </authorList>
    </citation>
    <scope>NUCLEOTIDE SEQUENCE</scope>
</reference>